<dbReference type="CDD" id="cd03801">
    <property type="entry name" value="GT4_PimA-like"/>
    <property type="match status" value="1"/>
</dbReference>
<organism evidence="2 3">
    <name type="scientific">Candidatus Nomurabacteria bacterium RIFCSPHIGHO2_01_FULL_42_15</name>
    <dbReference type="NCBI Taxonomy" id="1801742"/>
    <lineage>
        <taxon>Bacteria</taxon>
        <taxon>Candidatus Nomuraibacteriota</taxon>
    </lineage>
</organism>
<gene>
    <name evidence="2" type="ORF">A2738_03880</name>
</gene>
<dbReference type="Proteomes" id="UP000178235">
    <property type="component" value="Unassembled WGS sequence"/>
</dbReference>
<sequence>MKFLFIAPRFHNNQYYWVKSLTDHNHEVRFWVWRKEPLENYSALTPSLIPRSSFGLPKILSCYREMKALDPDIVVVRDPRSFLFVFVSMLIARMQKRKVFIYSQTPLYQTMSWVKKITVRLMLRFFGSLWITPIIGDMRYPKFHPRAFYVPFAIEPQAQEKSPVRRPIRIISVGKIYQERKNHLLLLEAFYDSLKKSDIRLTIIGALSGNSPEYFNKMRVYIKKYDLEQTVEIKTNLEHNEVLREYAKHDLFVLPSSNEPLAYSPLEAMGAGLPVICSDTNGFRWYVKDGENGYIFKSEDVSDLKDKVSLAIPRLQEMSKNSLNSVKQFYTPKSFYEKFMEAVQSV</sequence>
<proteinExistence type="predicted"/>
<evidence type="ECO:0000259" key="1">
    <source>
        <dbReference type="Pfam" id="PF00534"/>
    </source>
</evidence>
<dbReference type="EMBL" id="MFTS01000007">
    <property type="protein sequence ID" value="OGI67959.1"/>
    <property type="molecule type" value="Genomic_DNA"/>
</dbReference>
<comment type="caution">
    <text evidence="2">The sequence shown here is derived from an EMBL/GenBank/DDBJ whole genome shotgun (WGS) entry which is preliminary data.</text>
</comment>
<dbReference type="PANTHER" id="PTHR12526:SF637">
    <property type="entry name" value="GLYCOSYLTRANSFERASE EPSF-RELATED"/>
    <property type="match status" value="1"/>
</dbReference>
<dbReference type="SUPFAM" id="SSF53756">
    <property type="entry name" value="UDP-Glycosyltransferase/glycogen phosphorylase"/>
    <property type="match status" value="1"/>
</dbReference>
<dbReference type="GO" id="GO:0016757">
    <property type="term" value="F:glycosyltransferase activity"/>
    <property type="evidence" value="ECO:0007669"/>
    <property type="project" value="InterPro"/>
</dbReference>
<evidence type="ECO:0000313" key="2">
    <source>
        <dbReference type="EMBL" id="OGI67959.1"/>
    </source>
</evidence>
<dbReference type="PANTHER" id="PTHR12526">
    <property type="entry name" value="GLYCOSYLTRANSFERASE"/>
    <property type="match status" value="1"/>
</dbReference>
<dbReference type="AlphaFoldDB" id="A0A1F6VEF7"/>
<protein>
    <recommendedName>
        <fullName evidence="1">Glycosyl transferase family 1 domain-containing protein</fullName>
    </recommendedName>
</protein>
<reference evidence="2 3" key="1">
    <citation type="journal article" date="2016" name="Nat. Commun.">
        <title>Thousands of microbial genomes shed light on interconnected biogeochemical processes in an aquifer system.</title>
        <authorList>
            <person name="Anantharaman K."/>
            <person name="Brown C.T."/>
            <person name="Hug L.A."/>
            <person name="Sharon I."/>
            <person name="Castelle C.J."/>
            <person name="Probst A.J."/>
            <person name="Thomas B.C."/>
            <person name="Singh A."/>
            <person name="Wilkins M.J."/>
            <person name="Karaoz U."/>
            <person name="Brodie E.L."/>
            <person name="Williams K.H."/>
            <person name="Hubbard S.S."/>
            <person name="Banfield J.F."/>
        </authorList>
    </citation>
    <scope>NUCLEOTIDE SEQUENCE [LARGE SCALE GENOMIC DNA]</scope>
</reference>
<dbReference type="Pfam" id="PF00534">
    <property type="entry name" value="Glycos_transf_1"/>
    <property type="match status" value="1"/>
</dbReference>
<name>A0A1F6VEF7_9BACT</name>
<accession>A0A1F6VEF7</accession>
<evidence type="ECO:0000313" key="3">
    <source>
        <dbReference type="Proteomes" id="UP000178235"/>
    </source>
</evidence>
<feature type="domain" description="Glycosyl transferase family 1" evidence="1">
    <location>
        <begin position="165"/>
        <end position="311"/>
    </location>
</feature>
<dbReference type="InterPro" id="IPR001296">
    <property type="entry name" value="Glyco_trans_1"/>
</dbReference>
<dbReference type="Gene3D" id="3.40.50.2000">
    <property type="entry name" value="Glycogen Phosphorylase B"/>
    <property type="match status" value="1"/>
</dbReference>